<keyword evidence="3" id="KW-1185">Reference proteome</keyword>
<feature type="compositionally biased region" description="Basic and acidic residues" evidence="1">
    <location>
        <begin position="46"/>
        <end position="56"/>
    </location>
</feature>
<evidence type="ECO:0000256" key="1">
    <source>
        <dbReference type="SAM" id="MobiDB-lite"/>
    </source>
</evidence>
<dbReference type="Proteomes" id="UP000054928">
    <property type="component" value="Unassembled WGS sequence"/>
</dbReference>
<organism evidence="2 3">
    <name type="scientific">Plasmopara halstedii</name>
    <name type="common">Downy mildew of sunflower</name>
    <dbReference type="NCBI Taxonomy" id="4781"/>
    <lineage>
        <taxon>Eukaryota</taxon>
        <taxon>Sar</taxon>
        <taxon>Stramenopiles</taxon>
        <taxon>Oomycota</taxon>
        <taxon>Peronosporomycetes</taxon>
        <taxon>Peronosporales</taxon>
        <taxon>Peronosporaceae</taxon>
        <taxon>Plasmopara</taxon>
    </lineage>
</organism>
<accession>A0A0P1B416</accession>
<evidence type="ECO:0000313" key="3">
    <source>
        <dbReference type="Proteomes" id="UP000054928"/>
    </source>
</evidence>
<feature type="compositionally biased region" description="Polar residues" evidence="1">
    <location>
        <begin position="57"/>
        <end position="69"/>
    </location>
</feature>
<protein>
    <submittedName>
        <fullName evidence="2">Uncharacterized protein</fullName>
    </submittedName>
</protein>
<proteinExistence type="predicted"/>
<dbReference type="GeneID" id="36402325"/>
<sequence>MLILGVTTTKTASSWPLLKGYEGSTTQKLTPPHIKVSGNATSSRPAAKEHLLETWRGRQSTRARSLNGNRTEEDS</sequence>
<reference evidence="3" key="1">
    <citation type="submission" date="2014-09" db="EMBL/GenBank/DDBJ databases">
        <authorList>
            <person name="Sharma Rahul"/>
            <person name="Thines Marco"/>
        </authorList>
    </citation>
    <scope>NUCLEOTIDE SEQUENCE [LARGE SCALE GENOMIC DNA]</scope>
</reference>
<feature type="region of interest" description="Disordered" evidence="1">
    <location>
        <begin position="22"/>
        <end position="75"/>
    </location>
</feature>
<dbReference type="AlphaFoldDB" id="A0A0P1B416"/>
<dbReference type="EMBL" id="CCYD01003055">
    <property type="protein sequence ID" value="CEG49510.1"/>
    <property type="molecule type" value="Genomic_DNA"/>
</dbReference>
<name>A0A0P1B416_PLAHL</name>
<dbReference type="RefSeq" id="XP_024585879.1">
    <property type="nucleotide sequence ID" value="XM_024720707.1"/>
</dbReference>
<evidence type="ECO:0000313" key="2">
    <source>
        <dbReference type="EMBL" id="CEG49510.1"/>
    </source>
</evidence>